<name>A0A4Q2D1V5_9AGAR</name>
<dbReference type="STRING" id="2316362.A0A4Q2D1V5"/>
<proteinExistence type="predicted"/>
<dbReference type="AlphaFoldDB" id="A0A4Q2D1V5"/>
<dbReference type="Proteomes" id="UP000290288">
    <property type="component" value="Unassembled WGS sequence"/>
</dbReference>
<organism evidence="1 2">
    <name type="scientific">Candolleomyces aberdarensis</name>
    <dbReference type="NCBI Taxonomy" id="2316362"/>
    <lineage>
        <taxon>Eukaryota</taxon>
        <taxon>Fungi</taxon>
        <taxon>Dikarya</taxon>
        <taxon>Basidiomycota</taxon>
        <taxon>Agaricomycotina</taxon>
        <taxon>Agaricomycetes</taxon>
        <taxon>Agaricomycetidae</taxon>
        <taxon>Agaricales</taxon>
        <taxon>Agaricineae</taxon>
        <taxon>Psathyrellaceae</taxon>
        <taxon>Candolleomyces</taxon>
    </lineage>
</organism>
<dbReference type="EMBL" id="SDEE01000987">
    <property type="protein sequence ID" value="RXW13183.1"/>
    <property type="molecule type" value="Genomic_DNA"/>
</dbReference>
<protein>
    <submittedName>
        <fullName evidence="1">Uncharacterized protein</fullName>
    </submittedName>
</protein>
<comment type="caution">
    <text evidence="1">The sequence shown here is derived from an EMBL/GenBank/DDBJ whole genome shotgun (WGS) entry which is preliminary data.</text>
</comment>
<evidence type="ECO:0000313" key="2">
    <source>
        <dbReference type="Proteomes" id="UP000290288"/>
    </source>
</evidence>
<dbReference type="InterPro" id="IPR041078">
    <property type="entry name" value="Plavaka"/>
</dbReference>
<dbReference type="Pfam" id="PF18759">
    <property type="entry name" value="Plavaka"/>
    <property type="match status" value="1"/>
</dbReference>
<gene>
    <name evidence="1" type="ORF">EST38_g12672</name>
</gene>
<dbReference type="OrthoDB" id="3208495at2759"/>
<evidence type="ECO:0000313" key="1">
    <source>
        <dbReference type="EMBL" id="RXW13183.1"/>
    </source>
</evidence>
<keyword evidence="2" id="KW-1185">Reference proteome</keyword>
<sequence>MEHFHYDPFKVLWQPNPAAPPTRVYSELYNSDAFLKAHRELQDSPPPPGCTRPRVVTGLMFWSDETHLANFSAARLWPLYMFFGNESKYRCAKPSLNLCQHVAYFEKPSEEFQEFVTSKFRGRLPPKSFLAHCKMEMFHAQWEILLDDRLLDAIKNGIVLMCQDGIERRFYIRIFTYSADYPEKVLIATIRNIGDCPCPRCLVTKKNLDQLGTEADVRTRRDQARQDNEARRELVQKALSKIQREGAALSRKTVDDLLKPQSLQPVMNAFSKRLKSTKFDIFSALVVDLLHEFELGVWKSLFIHLIRILEASQKHEVLVHELDKCVRQDNPSVLLKSFQYEEEGRSRLRGSATGMLISLSLSQSSLNFERSALFLFLTACFQTKNTAEQFSRYYPYAQGGMRSQNFECKRMLRYNS</sequence>
<reference evidence="1 2" key="1">
    <citation type="submission" date="2019-01" db="EMBL/GenBank/DDBJ databases">
        <title>Draft genome sequence of Psathyrella aberdarensis IHI B618.</title>
        <authorList>
            <person name="Buettner E."/>
            <person name="Kellner H."/>
        </authorList>
    </citation>
    <scope>NUCLEOTIDE SEQUENCE [LARGE SCALE GENOMIC DNA]</scope>
    <source>
        <strain evidence="1 2">IHI B618</strain>
    </source>
</reference>
<accession>A0A4Q2D1V5</accession>